<evidence type="ECO:0008006" key="3">
    <source>
        <dbReference type="Google" id="ProtNLM"/>
    </source>
</evidence>
<accession>A0A8J6PJ51</accession>
<comment type="caution">
    <text evidence="1">The sequence shown here is derived from an EMBL/GenBank/DDBJ whole genome shotgun (WGS) entry which is preliminary data.</text>
</comment>
<gene>
    <name evidence="1" type="ORF">H9Y05_08815</name>
</gene>
<keyword evidence="2" id="KW-1185">Reference proteome</keyword>
<reference evidence="1" key="1">
    <citation type="submission" date="2020-09" db="EMBL/GenBank/DDBJ databases">
        <title>Taishania pollutisoli gen. nov., sp. nov., Isolated from Tetrabromobisphenol A-Contaminated Soil.</title>
        <authorList>
            <person name="Chen Q."/>
        </authorList>
    </citation>
    <scope>NUCLEOTIDE SEQUENCE</scope>
    <source>
        <strain evidence="1">CZZ-1</strain>
    </source>
</reference>
<dbReference type="Proteomes" id="UP000652681">
    <property type="component" value="Unassembled WGS sequence"/>
</dbReference>
<evidence type="ECO:0000313" key="2">
    <source>
        <dbReference type="Proteomes" id="UP000652681"/>
    </source>
</evidence>
<dbReference type="RefSeq" id="WP_163492763.1">
    <property type="nucleotide sequence ID" value="NZ_JACVEL010000005.1"/>
</dbReference>
<name>A0A8J6PJ51_9FLAO</name>
<evidence type="ECO:0000313" key="1">
    <source>
        <dbReference type="EMBL" id="MBC9812569.1"/>
    </source>
</evidence>
<dbReference type="EMBL" id="JACVEL010000005">
    <property type="protein sequence ID" value="MBC9812569.1"/>
    <property type="molecule type" value="Genomic_DNA"/>
</dbReference>
<sequence length="1870" mass="205512">MILKIRASKSFKRTAILLSAILFINVVFPAQALALTGGPTQPEFNSFTPIGASDMVDLSSGDMNYNIPLMDVGGYPINIAYSSNVGMDQEASWVGLGWDLSVGQINRNVRGLPDDFKGDQMTYENHLKPNLTVGANFNVQANITGIDVESLIGANASVGVAASFNSYTGFSIKPSAGISLDLGKAASVGFNVESGENGLSLSPNASLHYQAKRMAGNGTKLSANVGASYNSRQGLVSRSVNISKSAQLRQLKYTHFKAGNARGSASLGSVVAYAEELYTPSKRVAMKTESFTLNAGVGLEVFGTEPQGQITAYGTITTVRDVVSTSRAYGYANTHEAGEEDVLDFNLEKDGSFSVNTTNMPVANYTYDIYSIQGQGVSGTYRPYRNQVGYIYDTKITDFSASGTIGVEVGAAQTAHVGVDIETTTTNSSSGGWFSQNNILSALGETNSSNPNFENVHYRNVGDLSSDRELGAFKTKIGDYQAIRIPFSGGQFGRTLNGAFSKKISSVGMNESNLVALNGQQIKRTERQSRNQTINNVTFEQLEKGVGYGPIARNYNLRPAAAKSHHVGEVQIIRNDGARYIYGEPLYNTTKKETTFAVNGNMANSNTGLVSYNPSSFDNPMNPISGLPNDQYFNRITTPGYVHTYLLSSILSTDYFDRENDGPTPDDFGSYTLFTYTDGYPRTIPTDAVDPPDAGVYKWRVPFQANQGSYNEGMKTDPKDDQGNYVYGEKQVRYIRKVETKTHVAIFHVSPRHDGYGVNDEHGSGIPNPETSLSKSFKLDSISLYSVGEYYNANHEPIQTAVPIKTVHFEYDYELCQGVINNDLQGPDVNQGGKLTLKKIHFTYRNSKMGKYTGYEFGYSDYNPGYDLKGYDTWGNYLPPNHSNTITGMPTAAEFPYTNQQQATQNEYASAWLLKKIKLPSGGEISLVYESDEYAYVQDKKVNRMYKVAGVSASPDPDLNDLKQELYTAGMVQNHTNYLIVDLDEDELQNIASLATIDAMSETQIEQLFFDVIQTPIQFRFFLNMTQLGGAPGTNNLNNAKFDYVSGYCSYDTGRPIDVKLYGGQAYLILPVTTVHEENIGSGATNPIAKGGWQFGRKFLNKYVYSLNPNDEENDIEAIANQLVGADMINSLMEIIEGPNGALEQKMIARRFIPEKSWVRLKDPDGVKLGGGARVKEVRISDNWDQMLSTGQQSENNPNSLPNFSQFIKMEYGQSYSYDLPNGKTSGVATYEPIGNKENPLVQPVTSHVEKLLAPDEENYMEAPFGESFFPSPQVTYSRVSVSSLNLGTNTAAGQQIKSLHRTGKVVSEFYTSKDYPVIVDQTKLQTEEDKTDLLSNLLNLNTKKHFTASQGYVIHLNDMNAKQKSQMVYAEGQDDAISGVEYIYDINGSQSADITNANQGRLNNSVTVVAPNGEVKNGTIGVEIDVVNHLRENKSKTITPGMNTNLATIIAGVIPIPIPVPLPDYSQSEDQFRSATTTKVINTFGILRETIAYDAGARVSTRNLAWDEATGEVLVTETVDEFNDKYYTLNYPAHWVYKGMGQAYTNTGLSGSITSLGSGVYNPGGNYLPFFMPGDELIVYNSSEQRHAWVSQVGSGLVLIDASGATLNLTGTLDYVVLRSARRNLQSAGIMNVTLMKNPLQKLDGSPIQNLSNLFTTQGLDAAWKIINAGAVEYSSNWKVSCECGIEDKQSTYNPYAINELGVWRTKSSRTYLTGRNYAQKATPRVDGYFAKFAPMYKRFNNAWVHDYTGWTKVTEVEQYSPYGFEVENRDALNRFSAALYGYNNMFPIAVGANTEYKKIGFDGFEDRNFGGCPHTPHFQFDGEIVNKAHTGKKSLKIGPGQRSTLEKKLNCGQIEDFEAEEEGGTSGQ</sequence>
<organism evidence="1 2">
    <name type="scientific">Taishania pollutisoli</name>
    <dbReference type="NCBI Taxonomy" id="2766479"/>
    <lineage>
        <taxon>Bacteria</taxon>
        <taxon>Pseudomonadati</taxon>
        <taxon>Bacteroidota</taxon>
        <taxon>Flavobacteriia</taxon>
        <taxon>Flavobacteriales</taxon>
        <taxon>Crocinitomicaceae</taxon>
        <taxon>Taishania</taxon>
    </lineage>
</organism>
<proteinExistence type="predicted"/>
<protein>
    <recommendedName>
        <fullName evidence="3">PA14 domain-containing protein</fullName>
    </recommendedName>
</protein>